<dbReference type="SUPFAM" id="SSF47473">
    <property type="entry name" value="EF-hand"/>
    <property type="match status" value="1"/>
</dbReference>
<dbReference type="InterPro" id="IPR000261">
    <property type="entry name" value="EH_dom"/>
</dbReference>
<feature type="region of interest" description="Disordered" evidence="3">
    <location>
        <begin position="688"/>
        <end position="738"/>
    </location>
</feature>
<feature type="region of interest" description="Disordered" evidence="3">
    <location>
        <begin position="121"/>
        <end position="153"/>
    </location>
</feature>
<feature type="compositionally biased region" description="Polar residues" evidence="3">
    <location>
        <begin position="643"/>
        <end position="660"/>
    </location>
</feature>
<evidence type="ECO:0000313" key="5">
    <source>
        <dbReference type="EMBL" id="CAR29979.1"/>
    </source>
</evidence>
<feature type="compositionally biased region" description="Basic residues" evidence="3">
    <location>
        <begin position="560"/>
        <end position="575"/>
    </location>
</feature>
<dbReference type="Proteomes" id="UP000008536">
    <property type="component" value="Chromosome G"/>
</dbReference>
<feature type="region of interest" description="Disordered" evidence="3">
    <location>
        <begin position="365"/>
        <end position="494"/>
    </location>
</feature>
<feature type="region of interest" description="Disordered" evidence="3">
    <location>
        <begin position="542"/>
        <end position="605"/>
    </location>
</feature>
<feature type="compositionally biased region" description="Low complexity" evidence="3">
    <location>
        <begin position="441"/>
        <end position="453"/>
    </location>
</feature>
<organism evidence="5 6">
    <name type="scientific">Zygosaccharomyces rouxii (strain ATCC 2623 / CBS 732 / NBRC 1130 / NCYC 568 / NRRL Y-229)</name>
    <dbReference type="NCBI Taxonomy" id="559307"/>
    <lineage>
        <taxon>Eukaryota</taxon>
        <taxon>Fungi</taxon>
        <taxon>Dikarya</taxon>
        <taxon>Ascomycota</taxon>
        <taxon>Saccharomycotina</taxon>
        <taxon>Saccharomycetes</taxon>
        <taxon>Saccharomycetales</taxon>
        <taxon>Saccharomycetaceae</taxon>
        <taxon>Zygosaccharomyces</taxon>
    </lineage>
</organism>
<accession>C5E1J5</accession>
<feature type="compositionally biased region" description="Low complexity" evidence="3">
    <location>
        <begin position="365"/>
        <end position="381"/>
    </location>
</feature>
<feature type="compositionally biased region" description="Acidic residues" evidence="3">
    <location>
        <begin position="476"/>
        <end position="494"/>
    </location>
</feature>
<feature type="compositionally biased region" description="Polar residues" evidence="3">
    <location>
        <begin position="1"/>
        <end position="16"/>
    </location>
</feature>
<evidence type="ECO:0000256" key="3">
    <source>
        <dbReference type="SAM" id="MobiDB-lite"/>
    </source>
</evidence>
<feature type="compositionally biased region" description="Low complexity" evidence="3">
    <location>
        <begin position="278"/>
        <end position="293"/>
    </location>
</feature>
<dbReference type="HOGENOM" id="CLU_314790_0_0_1"/>
<evidence type="ECO:0000259" key="4">
    <source>
        <dbReference type="SMART" id="SM00027"/>
    </source>
</evidence>
<evidence type="ECO:0000256" key="2">
    <source>
        <dbReference type="ARBA" id="ARBA00061579"/>
    </source>
</evidence>
<dbReference type="AlphaFoldDB" id="C5E1J5"/>
<feature type="region of interest" description="Disordered" evidence="3">
    <location>
        <begin position="172"/>
        <end position="191"/>
    </location>
</feature>
<keyword evidence="6" id="KW-1185">Reference proteome</keyword>
<feature type="domain" description="EH" evidence="4">
    <location>
        <begin position="804"/>
        <end position="895"/>
    </location>
</feature>
<dbReference type="Gene3D" id="1.10.238.10">
    <property type="entry name" value="EF-hand"/>
    <property type="match status" value="1"/>
</dbReference>
<feature type="compositionally biased region" description="Pro residues" evidence="3">
    <location>
        <begin position="323"/>
        <end position="342"/>
    </location>
</feature>
<dbReference type="GeneID" id="8206748"/>
<dbReference type="GO" id="GO:0006629">
    <property type="term" value="P:lipid metabolic process"/>
    <property type="evidence" value="ECO:0007669"/>
    <property type="project" value="UniProtKB-KW"/>
</dbReference>
<feature type="region of interest" description="Disordered" evidence="3">
    <location>
        <begin position="315"/>
        <end position="351"/>
    </location>
</feature>
<feature type="compositionally biased region" description="Basic and acidic residues" evidence="3">
    <location>
        <begin position="688"/>
        <end position="711"/>
    </location>
</feature>
<dbReference type="FunFam" id="1.10.238.10:FF:000326">
    <property type="entry name" value="IRS4p EH domain-containing protein"/>
    <property type="match status" value="1"/>
</dbReference>
<evidence type="ECO:0000313" key="6">
    <source>
        <dbReference type="Proteomes" id="UP000008536"/>
    </source>
</evidence>
<feature type="compositionally biased region" description="Low complexity" evidence="3">
    <location>
        <begin position="49"/>
        <end position="61"/>
    </location>
</feature>
<dbReference type="Pfam" id="PF12763">
    <property type="entry name" value="EH"/>
    <property type="match status" value="1"/>
</dbReference>
<dbReference type="CDD" id="cd00052">
    <property type="entry name" value="EH"/>
    <property type="match status" value="1"/>
</dbReference>
<dbReference type="GO" id="GO:0031505">
    <property type="term" value="P:fungal-type cell wall organization"/>
    <property type="evidence" value="ECO:0007669"/>
    <property type="project" value="UniProtKB-ARBA"/>
</dbReference>
<sequence>MVQQKNRPYQGSSTPMSDKPMSDSLRAAQVIFQKHSDQPGQSNSTTPTSAAANGNLSSASNIRRGSSQSIPAKVAATVVKNRTVTPPPKNSSSTSFNHHDSPPPLNEQAHAAALLALSALNSGNDDENNHHGNHTGPSESEKPMPAAAKQKQSHLIPNQNLAHLYRVPSSRNSSTVNVATSNPNGSISLDDLPRLEVSRDAHSPIHKSTATTPSRPNLSSALNVNGTSKANTNANKQQHTEQQSLLSPYGRSPTESQKQPYRQPAEQVKQQLKEIHKQPQQNLQQHLQQHLQSPPRPPSAHRVMSTPIQLPQRSLQVQTPQLQHPPPPEEQTPLQPNPPLTPHPYSSPIMSHDFEHQSLTLTPASQNSNQQLQQQQQQQQQPSPGRPISRTLTGRVPPPRIYLSSSGDEGTTDCAADNETDATSERPIRRKQVLRRDLDESSSSFISSDSPVSYGLENSSWEDPRHATVDTFGDGLENDEIDDNNINEDDYDDYDDYEDDEDVDDEGIGEGYSLPPKITRVPCDHYDFPETASLPNMDNISTSASTYSAGQTSGGPITTKPKRVQLKPAVHHKSVAKTSQPQSQLPPQSQQTPPPLQSPTQLQQQQPNIKYQGTLPDLIPNHTRRTKMEKLKSRIFGSHNGRSKNTSPFDFSTDRTSVTSDPEGHAVVKTNQNMRFKTTMRKDVYDGAYKDGKYHDQGDDVNKSPRHRYDSDSDEDSDSSTEHREEKPNRNRGIGIRKKLKHTAAVVPYSDHLLHMESRHTPRTFNEDKPWKSHNDVGFVTSQERKRYEGMWVSNRCMYLDLLDWWEAVLDGDNHVNVDLPDDGLMLNLVVKDIWSRSNLSVELLLQIYEMVDSRKDGTLDRKSFVVGMWLVDQCLYGRKLPKEIDQKVWSSVDKYAVSTINSTNLRNLDRTKKKQMRKEIKNIKRDIKNVHL</sequence>
<comment type="similarity">
    <text evidence="2">Belongs to the IRS4 family.</text>
</comment>
<dbReference type="EMBL" id="CU928179">
    <property type="protein sequence ID" value="CAR29979.1"/>
    <property type="molecule type" value="Genomic_DNA"/>
</dbReference>
<feature type="compositionally biased region" description="Polar residues" evidence="3">
    <location>
        <begin position="38"/>
        <end position="48"/>
    </location>
</feature>
<dbReference type="STRING" id="559307.C5E1J5"/>
<feature type="compositionally biased region" description="Low complexity" evidence="3">
    <location>
        <begin position="578"/>
        <end position="591"/>
    </location>
</feature>
<name>C5E1J5_ZYGRC</name>
<feature type="compositionally biased region" description="Basic and acidic residues" evidence="3">
    <location>
        <begin position="720"/>
        <end position="729"/>
    </location>
</feature>
<feature type="region of interest" description="Disordered" evidence="3">
    <location>
        <begin position="1"/>
        <end position="106"/>
    </location>
</feature>
<dbReference type="KEGG" id="zro:ZYRO0G21494g"/>
<keyword evidence="1" id="KW-0443">Lipid metabolism</keyword>
<feature type="compositionally biased region" description="Polar residues" evidence="3">
    <location>
        <begin position="172"/>
        <end position="187"/>
    </location>
</feature>
<reference evidence="5 6" key="1">
    <citation type="journal article" date="2009" name="Genome Res.">
        <title>Comparative genomics of protoploid Saccharomycetaceae.</title>
        <authorList>
            <consortium name="The Genolevures Consortium"/>
            <person name="Souciet J.-L."/>
            <person name="Dujon B."/>
            <person name="Gaillardin C."/>
            <person name="Johnston M."/>
            <person name="Baret P.V."/>
            <person name="Cliften P."/>
            <person name="Sherman D.J."/>
            <person name="Weissenbach J."/>
            <person name="Westhof E."/>
            <person name="Wincker P."/>
            <person name="Jubin C."/>
            <person name="Poulain J."/>
            <person name="Barbe V."/>
            <person name="Segurens B."/>
            <person name="Artiguenave F."/>
            <person name="Anthouard V."/>
            <person name="Vacherie B."/>
            <person name="Val M.-E."/>
            <person name="Fulton R.S."/>
            <person name="Minx P."/>
            <person name="Wilson R."/>
            <person name="Durrens P."/>
            <person name="Jean G."/>
            <person name="Marck C."/>
            <person name="Martin T."/>
            <person name="Nikolski M."/>
            <person name="Rolland T."/>
            <person name="Seret M.-L."/>
            <person name="Casaregola S."/>
            <person name="Despons L."/>
            <person name="Fairhead C."/>
            <person name="Fischer G."/>
            <person name="Lafontaine I."/>
            <person name="Leh V."/>
            <person name="Lemaire M."/>
            <person name="de Montigny J."/>
            <person name="Neuveglise C."/>
            <person name="Thierry A."/>
            <person name="Blanc-Lenfle I."/>
            <person name="Bleykasten C."/>
            <person name="Diffels J."/>
            <person name="Fritsch E."/>
            <person name="Frangeul L."/>
            <person name="Goeffon A."/>
            <person name="Jauniaux N."/>
            <person name="Kachouri-Lafond R."/>
            <person name="Payen C."/>
            <person name="Potier S."/>
            <person name="Pribylova L."/>
            <person name="Ozanne C."/>
            <person name="Richard G.-F."/>
            <person name="Sacerdot C."/>
            <person name="Straub M.-L."/>
            <person name="Talla E."/>
        </authorList>
    </citation>
    <scope>NUCLEOTIDE SEQUENCE [LARGE SCALE GENOMIC DNA]</scope>
    <source>
        <strain evidence="5 6">ATCC 2623 / CBS 732 / BCRC 21506 / NBRC 1130 / NCYC 568 / NRRL Y-229</strain>
    </source>
</reference>
<gene>
    <name evidence="5" type="ordered locus">ZYRO0G21494g</name>
</gene>
<dbReference type="InterPro" id="IPR011992">
    <property type="entry name" value="EF-hand-dom_pair"/>
</dbReference>
<protein>
    <submittedName>
        <fullName evidence="5">ZYRO0G21494p</fullName>
    </submittedName>
</protein>
<feature type="compositionally biased region" description="Polar residues" evidence="3">
    <location>
        <begin position="206"/>
        <end position="246"/>
    </location>
</feature>
<feature type="region of interest" description="Disordered" evidence="3">
    <location>
        <begin position="634"/>
        <end position="666"/>
    </location>
</feature>
<evidence type="ECO:0000256" key="1">
    <source>
        <dbReference type="ARBA" id="ARBA00023098"/>
    </source>
</evidence>
<dbReference type="SMART" id="SM00027">
    <property type="entry name" value="EH"/>
    <property type="match status" value="1"/>
</dbReference>
<feature type="compositionally biased region" description="Polar residues" evidence="3">
    <location>
        <begin position="542"/>
        <end position="556"/>
    </location>
</feature>
<dbReference type="InParanoid" id="C5E1J5"/>
<dbReference type="GO" id="GO:0000407">
    <property type="term" value="C:phagophore assembly site"/>
    <property type="evidence" value="ECO:0007669"/>
    <property type="project" value="UniProtKB-ARBA"/>
</dbReference>
<proteinExistence type="inferred from homology"/>
<feature type="region of interest" description="Disordered" evidence="3">
    <location>
        <begin position="202"/>
        <end position="303"/>
    </location>
</feature>
<feature type="compositionally biased region" description="Polar residues" evidence="3">
    <location>
        <begin position="80"/>
        <end position="96"/>
    </location>
</feature>
<dbReference type="RefSeq" id="XP_002498912.1">
    <property type="nucleotide sequence ID" value="XM_002498867.1"/>
</dbReference>